<evidence type="ECO:0000313" key="4">
    <source>
        <dbReference type="EMBL" id="SDN08178.1"/>
    </source>
</evidence>
<evidence type="ECO:0000256" key="1">
    <source>
        <dbReference type="ARBA" id="ARBA00022679"/>
    </source>
</evidence>
<dbReference type="Pfam" id="PF00483">
    <property type="entry name" value="NTP_transferase"/>
    <property type="match status" value="1"/>
</dbReference>
<evidence type="ECO:0000259" key="3">
    <source>
        <dbReference type="Pfam" id="PF00483"/>
    </source>
</evidence>
<dbReference type="SUPFAM" id="SSF53448">
    <property type="entry name" value="Nucleotide-diphospho-sugar transferases"/>
    <property type="match status" value="1"/>
</dbReference>
<accession>A0A1G9YG35</accession>
<dbReference type="EMBL" id="FNGS01000013">
    <property type="protein sequence ID" value="SDN08178.1"/>
    <property type="molecule type" value="Genomic_DNA"/>
</dbReference>
<protein>
    <submittedName>
        <fullName evidence="4">Glucose-1-phosphate adenylyltransferase</fullName>
    </submittedName>
</protein>
<keyword evidence="2 4" id="KW-0548">Nucleotidyltransferase</keyword>
<keyword evidence="5" id="KW-1185">Reference proteome</keyword>
<dbReference type="PANTHER" id="PTHR43584">
    <property type="entry name" value="NUCLEOTIDYL TRANSFERASE"/>
    <property type="match status" value="1"/>
</dbReference>
<dbReference type="Proteomes" id="UP000198901">
    <property type="component" value="Unassembled WGS sequence"/>
</dbReference>
<dbReference type="GO" id="GO:0016779">
    <property type="term" value="F:nucleotidyltransferase activity"/>
    <property type="evidence" value="ECO:0007669"/>
    <property type="project" value="UniProtKB-KW"/>
</dbReference>
<dbReference type="Gene3D" id="3.90.550.10">
    <property type="entry name" value="Spore Coat Polysaccharide Biosynthesis Protein SpsA, Chain A"/>
    <property type="match status" value="1"/>
</dbReference>
<dbReference type="AlphaFoldDB" id="A0A1G9YG35"/>
<evidence type="ECO:0000256" key="2">
    <source>
        <dbReference type="ARBA" id="ARBA00022695"/>
    </source>
</evidence>
<keyword evidence="1 4" id="KW-0808">Transferase</keyword>
<dbReference type="InterPro" id="IPR050065">
    <property type="entry name" value="GlmU-like"/>
</dbReference>
<evidence type="ECO:0000313" key="5">
    <source>
        <dbReference type="Proteomes" id="UP000198901"/>
    </source>
</evidence>
<proteinExistence type="predicted"/>
<dbReference type="RefSeq" id="WP_093209077.1">
    <property type="nucleotide sequence ID" value="NZ_FNGS01000013.1"/>
</dbReference>
<organism evidence="4 5">
    <name type="scientific">Siphonobacter aquaeclarae</name>
    <dbReference type="NCBI Taxonomy" id="563176"/>
    <lineage>
        <taxon>Bacteria</taxon>
        <taxon>Pseudomonadati</taxon>
        <taxon>Bacteroidota</taxon>
        <taxon>Cytophagia</taxon>
        <taxon>Cytophagales</taxon>
        <taxon>Cytophagaceae</taxon>
        <taxon>Siphonobacter</taxon>
    </lineage>
</organism>
<dbReference type="OrthoDB" id="9779926at2"/>
<sequence>MSKRLLILAGGMSSRMKKAVEDLDIDQKLIEQADSLTKGMISVGAAGKSLIDYQLTNAIEAGFEEVLLLLHPEDRITQPYYESEETRTRLGGLTVRFARQFIASDRTKPAGTADAVLQALEQTADWQTGRLVVCNSDNLYSTRALQLVWNSKTANALISYDRDALDFPAERIQGFALIRTDEEGFLIDIHEKPTEEEVEAARAREGRVGVSMNLFAFEASQIIPCLKETPFHPVRNEKELPTSVNKLAKTKRVYAIPLSENVPDLTSKKDIAVVQKYLAEKYSL</sequence>
<gene>
    <name evidence="4" type="ORF">SAMN04488090_4927</name>
</gene>
<name>A0A1G9YG35_9BACT</name>
<dbReference type="PANTHER" id="PTHR43584:SF8">
    <property type="entry name" value="N-ACETYLMURAMATE ALPHA-1-PHOSPHATE URIDYLYLTRANSFERASE"/>
    <property type="match status" value="1"/>
</dbReference>
<dbReference type="InterPro" id="IPR029044">
    <property type="entry name" value="Nucleotide-diphossugar_trans"/>
</dbReference>
<reference evidence="4 5" key="1">
    <citation type="submission" date="2016-10" db="EMBL/GenBank/DDBJ databases">
        <authorList>
            <person name="de Groot N.N."/>
        </authorList>
    </citation>
    <scope>NUCLEOTIDE SEQUENCE [LARGE SCALE GENOMIC DNA]</scope>
    <source>
        <strain evidence="4 5">DSM 21668</strain>
    </source>
</reference>
<dbReference type="STRING" id="563176.SAMN04488090_4927"/>
<feature type="domain" description="Nucleotidyl transferase" evidence="3">
    <location>
        <begin position="38"/>
        <end position="220"/>
    </location>
</feature>
<dbReference type="InterPro" id="IPR005835">
    <property type="entry name" value="NTP_transferase_dom"/>
</dbReference>